<dbReference type="AlphaFoldDB" id="A0A266LWB0"/>
<evidence type="ECO:0000313" key="3">
    <source>
        <dbReference type="Proteomes" id="UP000216113"/>
    </source>
</evidence>
<evidence type="ECO:0000313" key="2">
    <source>
        <dbReference type="EMBL" id="OZY42376.1"/>
    </source>
</evidence>
<keyword evidence="1" id="KW-0175">Coiled coil</keyword>
<proteinExistence type="predicted"/>
<accession>A0A266LWB0</accession>
<dbReference type="InterPro" id="IPR050708">
    <property type="entry name" value="T6SS_VgrG/RHS"/>
</dbReference>
<gene>
    <name evidence="2" type="ORF">CJF43_08200</name>
</gene>
<dbReference type="Proteomes" id="UP000216113">
    <property type="component" value="Unassembled WGS sequence"/>
</dbReference>
<protein>
    <recommendedName>
        <fullName evidence="4">Toxin</fullName>
    </recommendedName>
</protein>
<feature type="coiled-coil region" evidence="1">
    <location>
        <begin position="768"/>
        <end position="795"/>
    </location>
</feature>
<dbReference type="RefSeq" id="WP_095028740.1">
    <property type="nucleotide sequence ID" value="NZ_NQKL01000005.1"/>
</dbReference>
<dbReference type="Gene3D" id="2.180.10.10">
    <property type="entry name" value="RHS repeat-associated core"/>
    <property type="match status" value="1"/>
</dbReference>
<organism evidence="2 3">
    <name type="scientific">Pseudomonas fragi</name>
    <dbReference type="NCBI Taxonomy" id="296"/>
    <lineage>
        <taxon>Bacteria</taxon>
        <taxon>Pseudomonadati</taxon>
        <taxon>Pseudomonadota</taxon>
        <taxon>Gammaproteobacteria</taxon>
        <taxon>Pseudomonadales</taxon>
        <taxon>Pseudomonadaceae</taxon>
        <taxon>Pseudomonas</taxon>
    </lineage>
</organism>
<dbReference type="EMBL" id="NQKL01000005">
    <property type="protein sequence ID" value="OZY42376.1"/>
    <property type="molecule type" value="Genomic_DNA"/>
</dbReference>
<dbReference type="InterPro" id="IPR022385">
    <property type="entry name" value="Rhs_assc_core"/>
</dbReference>
<evidence type="ECO:0000256" key="1">
    <source>
        <dbReference type="SAM" id="Coils"/>
    </source>
</evidence>
<dbReference type="NCBIfam" id="TIGR03696">
    <property type="entry name" value="Rhs_assc_core"/>
    <property type="match status" value="1"/>
</dbReference>
<sequence length="911" mass="101969">MSTISITSFSPELHAHTPTLSSFGHQGFLLRTVQYCRSEVGAIAEARIERNGLDAAQRIAAQWDARLWAKAQAGEPIKPNLRSIHDLGGRVLASDSVDAGWQCYLFGAAANELETWDSRGNRRATLYDELLRPVAVNEQAPAGDEHCVERLTYGGADHWQLNGYGQLVRHDDSAGTIEISAFGLTGQALGQTRRFLTNLDTPHWPDSESMLERKENSSAWTYDAFGAQLTQMDAGGHTQQKTFTIDGQLKSVSLQISGEDEQMLVSDIEYDACGNATCERHGNNITHNARYSASSNYLLNLRAHREDGSLVQDSVYDHDPVGNVIRFEDKLEPVKYFANQRTDGICTYHYDTLGQLLKATGRKSTDASIAPGLPQLLPLTAGGDTSVLVPYTQTYSYDMGGNLLELRHPGSNLPTRHMAMAPNSNRSLLRSEEGSEPDFGTGFDAPGNMQFLSPGQPMEWDVRNQLKRVVQVRRPDAMDDDERYIYDADNSRSRKIRTSFSSGMKHVCEVRYLPGIEMRTHTATDESMQVINISLGRSQVRVLHWPNNKPPEGIDNNQVRYQIGDYLNSVALELGASAQIISREGYFPFGGTAWHACRSEIEAHYKVIRYSGQERDATGLIYYGYRYYAPWLARWANPDPAGITDGLNLYRMVRNNPLTLKDAGGLGPLDDVRYLNYLNNLHLQNPGISLDLFANYLVKEFPQSAGDAKRIAAQYKEHAQAVQRGKPPLLKFRDLDTSEALDYIWATNAGSQYIKGNNEHRNLESEVLRELRRNNDRIFHRKEKLENKIKGLLKNPTKLAELFETKIQDEKKLISGVFRGMQDIGFAAAAKAKHTYSPGFPLAASTSESVAKEFSRGGIILEIVGMAALIENVYDRVDEQEYFFSKKATFNITDLGNKRFKLSQIRSNPAK</sequence>
<reference evidence="2 3" key="1">
    <citation type="submission" date="2017-08" db="EMBL/GenBank/DDBJ databases">
        <title>Genomic and metabolic characterisation of spoilage-associated Pseudomonas species.</title>
        <authorList>
            <person name="Stanborough T."/>
            <person name="Fegan N."/>
            <person name="Powell S.M."/>
            <person name="Singh T."/>
            <person name="Tamplin M.L."/>
            <person name="Chandry P.S."/>
        </authorList>
    </citation>
    <scope>NUCLEOTIDE SEQUENCE [LARGE SCALE GENOMIC DNA]</scope>
    <source>
        <strain evidence="2 3">F1820</strain>
    </source>
</reference>
<comment type="caution">
    <text evidence="2">The sequence shown here is derived from an EMBL/GenBank/DDBJ whole genome shotgun (WGS) entry which is preliminary data.</text>
</comment>
<dbReference type="PANTHER" id="PTHR32305">
    <property type="match status" value="1"/>
</dbReference>
<name>A0A266LWB0_PSEFR</name>
<evidence type="ECO:0008006" key="4">
    <source>
        <dbReference type="Google" id="ProtNLM"/>
    </source>
</evidence>
<dbReference type="PANTHER" id="PTHR32305:SF15">
    <property type="entry name" value="PROTEIN RHSA-RELATED"/>
    <property type="match status" value="1"/>
</dbReference>